<dbReference type="VEuPathDB" id="FungiDB:MYCTH_2297954"/>
<proteinExistence type="predicted"/>
<protein>
    <submittedName>
        <fullName evidence="2">Uncharacterized protein</fullName>
    </submittedName>
</protein>
<dbReference type="EMBL" id="CP003002">
    <property type="protein sequence ID" value="AEO54853.1"/>
    <property type="molecule type" value="Genomic_DNA"/>
</dbReference>
<dbReference type="KEGG" id="mtm:MYCTH_2297954"/>
<reference evidence="2 3" key="1">
    <citation type="journal article" date="2011" name="Nat. Biotechnol.">
        <title>Comparative genomic analysis of the thermophilic biomass-degrading fungi Myceliophthora thermophila and Thielavia terrestris.</title>
        <authorList>
            <person name="Berka R.M."/>
            <person name="Grigoriev I.V."/>
            <person name="Otillar R."/>
            <person name="Salamov A."/>
            <person name="Grimwood J."/>
            <person name="Reid I."/>
            <person name="Ishmael N."/>
            <person name="John T."/>
            <person name="Darmond C."/>
            <person name="Moisan M.-C."/>
            <person name="Henrissat B."/>
            <person name="Coutinho P.M."/>
            <person name="Lombard V."/>
            <person name="Natvig D.O."/>
            <person name="Lindquist E."/>
            <person name="Schmutz J."/>
            <person name="Lucas S."/>
            <person name="Harris P."/>
            <person name="Powlowski J."/>
            <person name="Bellemare A."/>
            <person name="Taylor D."/>
            <person name="Butler G."/>
            <person name="de Vries R.P."/>
            <person name="Allijn I.E."/>
            <person name="van den Brink J."/>
            <person name="Ushinsky S."/>
            <person name="Storms R."/>
            <person name="Powell A.J."/>
            <person name="Paulsen I.T."/>
            <person name="Elbourne L.D.H."/>
            <person name="Baker S.E."/>
            <person name="Magnuson J."/>
            <person name="LaBoissiere S."/>
            <person name="Clutterbuck A.J."/>
            <person name="Martinez D."/>
            <person name="Wogulis M."/>
            <person name="de Leon A.L."/>
            <person name="Rey M.W."/>
            <person name="Tsang A."/>
        </authorList>
    </citation>
    <scope>NUCLEOTIDE SEQUENCE [LARGE SCALE GENOMIC DNA]</scope>
    <source>
        <strain evidence="3">ATCC 42464 / BCRC 31852 / DSM 1799</strain>
    </source>
</reference>
<feature type="chain" id="PRO_5003435854" evidence="1">
    <location>
        <begin position="19"/>
        <end position="149"/>
    </location>
</feature>
<dbReference type="InParanoid" id="G2Q029"/>
<evidence type="ECO:0000313" key="2">
    <source>
        <dbReference type="EMBL" id="AEO54853.1"/>
    </source>
</evidence>
<name>G2Q029_THET4</name>
<dbReference type="GeneID" id="11511631"/>
<evidence type="ECO:0000313" key="3">
    <source>
        <dbReference type="Proteomes" id="UP000007322"/>
    </source>
</evidence>
<accession>G2Q029</accession>
<dbReference type="OrthoDB" id="2507450at2759"/>
<dbReference type="STRING" id="573729.G2Q029"/>
<dbReference type="HOGENOM" id="CLU_096894_2_0_1"/>
<keyword evidence="3" id="KW-1185">Reference proteome</keyword>
<gene>
    <name evidence="2" type="ORF">MYCTH_2297954</name>
</gene>
<evidence type="ECO:0000256" key="1">
    <source>
        <dbReference type="SAM" id="SignalP"/>
    </source>
</evidence>
<dbReference type="eggNOG" id="ENOG502SWNU">
    <property type="taxonomic scope" value="Eukaryota"/>
</dbReference>
<dbReference type="RefSeq" id="XP_003660098.1">
    <property type="nucleotide sequence ID" value="XM_003660050.1"/>
</dbReference>
<keyword evidence="1" id="KW-0732">Signal</keyword>
<dbReference type="AlphaFoldDB" id="G2Q029"/>
<feature type="signal peptide" evidence="1">
    <location>
        <begin position="1"/>
        <end position="18"/>
    </location>
</feature>
<organism evidence="2 3">
    <name type="scientific">Thermothelomyces thermophilus (strain ATCC 42464 / BCRC 31852 / DSM 1799)</name>
    <name type="common">Sporotrichum thermophile</name>
    <dbReference type="NCBI Taxonomy" id="573729"/>
    <lineage>
        <taxon>Eukaryota</taxon>
        <taxon>Fungi</taxon>
        <taxon>Dikarya</taxon>
        <taxon>Ascomycota</taxon>
        <taxon>Pezizomycotina</taxon>
        <taxon>Sordariomycetes</taxon>
        <taxon>Sordariomycetidae</taxon>
        <taxon>Sordariales</taxon>
        <taxon>Chaetomiaceae</taxon>
        <taxon>Thermothelomyces</taxon>
    </lineage>
</organism>
<dbReference type="Proteomes" id="UP000007322">
    <property type="component" value="Chromosome 1"/>
</dbReference>
<sequence>MPLAALLLFTAWIVLTLASSNVDGTRYGQSEFRMGVVLPRQQQQGRANLQAFSGALGGAEAPAITNSGNPERPYEVDGDTFPDYDTAANRACDNQKNACADMANTKPGVGFKVSDCDRQNGEFIRPGFLILLPLLSKKKRYLIQCTKRG</sequence>